<accession>A0A0C4F2E2</accession>
<reference evidence="2" key="1">
    <citation type="submission" date="2009-11" db="EMBL/GenBank/DDBJ databases">
        <authorList>
            <consortium name="The Broad Institute Genome Sequencing Platform"/>
            <person name="Ward D."/>
            <person name="Feldgarden M."/>
            <person name="Earl A."/>
            <person name="Young S.K."/>
            <person name="Zeng Q."/>
            <person name="Koehrsen M."/>
            <person name="Alvarado L."/>
            <person name="Berlin A."/>
            <person name="Bochicchio J."/>
            <person name="Borenstein D."/>
            <person name="Chapman S.B."/>
            <person name="Chen Z."/>
            <person name="Engels R."/>
            <person name="Freedman E."/>
            <person name="Gellesch M."/>
            <person name="Goldberg J."/>
            <person name="Griggs A."/>
            <person name="Gujja S."/>
            <person name="Heilman E."/>
            <person name="Heiman D."/>
            <person name="Hepburn T."/>
            <person name="Howarth C."/>
            <person name="Jen D."/>
            <person name="Larson L."/>
            <person name="Lewis B."/>
            <person name="Mehta T."/>
            <person name="Park D."/>
            <person name="Pearson M."/>
            <person name="Roberts A."/>
            <person name="Saif S."/>
            <person name="Shea T."/>
            <person name="Shenoy N."/>
            <person name="Sisk P."/>
            <person name="Stolte C."/>
            <person name="Sykes S."/>
            <person name="Thomson T."/>
            <person name="Walk T."/>
            <person name="White J."/>
            <person name="Yandava C."/>
            <person name="Izard J."/>
            <person name="Baranova O.V."/>
            <person name="Blanton J.M."/>
            <person name="Tanner A.C."/>
            <person name="Dewhirst F.E."/>
            <person name="Haas B."/>
            <person name="Nusbaum C."/>
            <person name="Birren B."/>
        </authorList>
    </citation>
    <scope>NUCLEOTIDE SEQUENCE [LARGE SCALE GENOMIC DNA]</scope>
    <source>
        <strain evidence="2">1-1 BBBD Race 1</strain>
    </source>
</reference>
<sequence>MLDESDSSSDNHSSLQVKWLKFGTWVPWKYRFTLYLKRHNLEDLLNRKWINNEKNATAYKKKNTRVLEALYTAVSKELHSEILDNDTLFLDAWEALASVCGQNSVITTCAAHKKVHSMRFNPGTSLKNHITAFKTAYTRLSDITANHVQEFGVVTLFMAAAVFLNSLENDSELSSLVQTCYGIKPFTLKGVTNRILIEAMCRDSRNERHENVMFASSTPSASKSSKKKPKQSNTPKPKAVAPTLNNGQPSSSKGKTPNNSSTMVENRIQKIEQSVSDLTDMMKKFASSNMLGMVHGSNQISKSSKGPFDVDSDCSNFFVATVQHASREYFFGFQYWSNTVMCHQPRIAHGCSATYESLHEHVLLSD</sequence>
<evidence type="ECO:0000313" key="2">
    <source>
        <dbReference type="EMBL" id="OAV87273.1"/>
    </source>
</evidence>
<feature type="compositionally biased region" description="Polar residues" evidence="1">
    <location>
        <begin position="243"/>
        <end position="263"/>
    </location>
</feature>
<feature type="region of interest" description="Disordered" evidence="1">
    <location>
        <begin position="208"/>
        <end position="263"/>
    </location>
</feature>
<organism evidence="2">
    <name type="scientific">Puccinia triticina (isolate 1-1 / race 1 (BBBD))</name>
    <name type="common">Brown leaf rust fungus</name>
    <dbReference type="NCBI Taxonomy" id="630390"/>
    <lineage>
        <taxon>Eukaryota</taxon>
        <taxon>Fungi</taxon>
        <taxon>Dikarya</taxon>
        <taxon>Basidiomycota</taxon>
        <taxon>Pucciniomycotina</taxon>
        <taxon>Pucciniomycetes</taxon>
        <taxon>Pucciniales</taxon>
        <taxon>Pucciniaceae</taxon>
        <taxon>Puccinia</taxon>
    </lineage>
</organism>
<dbReference type="EMBL" id="ADAS02000495">
    <property type="protein sequence ID" value="OAV87273.1"/>
    <property type="molecule type" value="Genomic_DNA"/>
</dbReference>
<reference evidence="2" key="2">
    <citation type="submission" date="2016-05" db="EMBL/GenBank/DDBJ databases">
        <title>Comparative analysis highlights variable genome content of wheat rusts and divergence of the mating loci.</title>
        <authorList>
            <person name="Cuomo C.A."/>
            <person name="Bakkeren G."/>
            <person name="Szabo L."/>
            <person name="Khalil H."/>
            <person name="Joly D."/>
            <person name="Goldberg J."/>
            <person name="Young S."/>
            <person name="Zeng Q."/>
            <person name="Fellers J."/>
        </authorList>
    </citation>
    <scope>NUCLEOTIDE SEQUENCE [LARGE SCALE GENOMIC DNA]</scope>
    <source>
        <strain evidence="2">1-1 BBBD Race 1</strain>
    </source>
</reference>
<reference evidence="3 4" key="3">
    <citation type="journal article" date="2017" name="G3 (Bethesda)">
        <title>Comparative analysis highlights variable genome content of wheat rusts and divergence of the mating loci.</title>
        <authorList>
            <person name="Cuomo C.A."/>
            <person name="Bakkeren G."/>
            <person name="Khalil H.B."/>
            <person name="Panwar V."/>
            <person name="Joly D."/>
            <person name="Linning R."/>
            <person name="Sakthikumar S."/>
            <person name="Song X."/>
            <person name="Adiconis X."/>
            <person name="Fan L."/>
            <person name="Goldberg J.M."/>
            <person name="Levin J.Z."/>
            <person name="Young S."/>
            <person name="Zeng Q."/>
            <person name="Anikster Y."/>
            <person name="Bruce M."/>
            <person name="Wang M."/>
            <person name="Yin C."/>
            <person name="McCallum B."/>
            <person name="Szabo L.J."/>
            <person name="Hulbert S."/>
            <person name="Chen X."/>
            <person name="Fellers J.P."/>
        </authorList>
    </citation>
    <scope>NUCLEOTIDE SEQUENCE</scope>
    <source>
        <strain evidence="3">isolate 1-1 / race 1 (BBBD)</strain>
        <strain evidence="4">Isolate 1-1 / race 1 (BBBD)</strain>
    </source>
</reference>
<proteinExistence type="predicted"/>
<protein>
    <submittedName>
        <fullName evidence="2 3">Uncharacterized protein</fullName>
    </submittedName>
</protein>
<evidence type="ECO:0000313" key="4">
    <source>
        <dbReference type="Proteomes" id="UP000005240"/>
    </source>
</evidence>
<name>A0A0C4F2E2_PUCT1</name>
<evidence type="ECO:0000313" key="3">
    <source>
        <dbReference type="EnsemblFungi" id="PTTG_07263-t43_1-p1"/>
    </source>
</evidence>
<evidence type="ECO:0000256" key="1">
    <source>
        <dbReference type="SAM" id="MobiDB-lite"/>
    </source>
</evidence>
<keyword evidence="4" id="KW-1185">Reference proteome</keyword>
<dbReference type="Proteomes" id="UP000005240">
    <property type="component" value="Unassembled WGS sequence"/>
</dbReference>
<dbReference type="AlphaFoldDB" id="A0A0C4F2E2"/>
<reference evidence="3" key="4">
    <citation type="submission" date="2025-05" db="UniProtKB">
        <authorList>
            <consortium name="EnsemblFungi"/>
        </authorList>
    </citation>
    <scope>IDENTIFICATION</scope>
    <source>
        <strain evidence="3">isolate 1-1 / race 1 (BBBD)</strain>
    </source>
</reference>
<dbReference type="VEuPathDB" id="FungiDB:PTTG_07263"/>
<dbReference type="OrthoDB" id="2516191at2759"/>
<dbReference type="Pfam" id="PF14223">
    <property type="entry name" value="Retrotran_gag_2"/>
    <property type="match status" value="1"/>
</dbReference>
<gene>
    <name evidence="2" type="ORF">PTTG_07263</name>
</gene>
<dbReference type="EnsemblFungi" id="PTTG_07263-t43_1">
    <property type="protein sequence ID" value="PTTG_07263-t43_1-p1"/>
    <property type="gene ID" value="PTTG_07263"/>
</dbReference>